<dbReference type="GO" id="GO:0005524">
    <property type="term" value="F:ATP binding"/>
    <property type="evidence" value="ECO:0007669"/>
    <property type="project" value="UniProtKB-KW"/>
</dbReference>
<accession>A0A3N4KB24</accession>
<dbReference type="EMBL" id="ML119176">
    <property type="protein sequence ID" value="RPB07714.1"/>
    <property type="molecule type" value="Genomic_DNA"/>
</dbReference>
<feature type="domain" description="Protein kinase" evidence="9">
    <location>
        <begin position="1"/>
        <end position="120"/>
    </location>
</feature>
<keyword evidence="5 7" id="KW-0067">ATP-binding</keyword>
<evidence type="ECO:0000313" key="10">
    <source>
        <dbReference type="EMBL" id="RPB07714.1"/>
    </source>
</evidence>
<dbReference type="InterPro" id="IPR000719">
    <property type="entry name" value="Prot_kinase_dom"/>
</dbReference>
<feature type="active site" description="Proton acceptor" evidence="6">
    <location>
        <position position="24"/>
    </location>
</feature>
<dbReference type="InterPro" id="IPR030616">
    <property type="entry name" value="Aur-like"/>
</dbReference>
<dbReference type="STRING" id="1392247.A0A3N4KB24"/>
<dbReference type="InParanoid" id="A0A3N4KB24"/>
<dbReference type="GO" id="GO:0004674">
    <property type="term" value="F:protein serine/threonine kinase activity"/>
    <property type="evidence" value="ECO:0007669"/>
    <property type="project" value="UniProtKB-KW"/>
</dbReference>
<evidence type="ECO:0000256" key="8">
    <source>
        <dbReference type="PIRSR" id="PIRSR630616-3"/>
    </source>
</evidence>
<keyword evidence="1" id="KW-0723">Serine/threonine-protein kinase</keyword>
<evidence type="ECO:0000256" key="2">
    <source>
        <dbReference type="ARBA" id="ARBA00022679"/>
    </source>
</evidence>
<dbReference type="PANTHER" id="PTHR24350">
    <property type="entry name" value="SERINE/THREONINE-PROTEIN KINASE IAL-RELATED"/>
    <property type="match status" value="1"/>
</dbReference>
<evidence type="ECO:0000313" key="11">
    <source>
        <dbReference type="Proteomes" id="UP000277580"/>
    </source>
</evidence>
<dbReference type="SUPFAM" id="SSF56112">
    <property type="entry name" value="Protein kinase-like (PK-like)"/>
    <property type="match status" value="1"/>
</dbReference>
<dbReference type="PROSITE" id="PS00108">
    <property type="entry name" value="PROTEIN_KINASE_ST"/>
    <property type="match status" value="1"/>
</dbReference>
<dbReference type="InterPro" id="IPR011009">
    <property type="entry name" value="Kinase-like_dom_sf"/>
</dbReference>
<dbReference type="Pfam" id="PF00069">
    <property type="entry name" value="Pkinase"/>
    <property type="match status" value="1"/>
</dbReference>
<dbReference type="PROSITE" id="PS50011">
    <property type="entry name" value="PROTEIN_KINASE_DOM"/>
    <property type="match status" value="1"/>
</dbReference>
<dbReference type="OrthoDB" id="10252171at2759"/>
<dbReference type="InterPro" id="IPR008271">
    <property type="entry name" value="Ser/Thr_kinase_AS"/>
</dbReference>
<gene>
    <name evidence="10" type="ORF">P167DRAFT_495332</name>
</gene>
<keyword evidence="2" id="KW-0808">Transferase</keyword>
<keyword evidence="11" id="KW-1185">Reference proteome</keyword>
<evidence type="ECO:0000259" key="9">
    <source>
        <dbReference type="PROSITE" id="PS50011"/>
    </source>
</evidence>
<keyword evidence="4 10" id="KW-0418">Kinase</keyword>
<sequence length="120" mass="13490">SREITRQVLEALTVLHERQICHRDLKPQNILIASLEPLRVKVADFGSSKILKGTKFRTRVGTEGYFAPELLGLWTPDPIASPLGDYFTYAVDIWSLGCLLYELLTGTWPFASNSAWIPKA</sequence>
<dbReference type="SMART" id="SM00220">
    <property type="entry name" value="S_TKc"/>
    <property type="match status" value="1"/>
</dbReference>
<evidence type="ECO:0000256" key="1">
    <source>
        <dbReference type="ARBA" id="ARBA00022527"/>
    </source>
</evidence>
<evidence type="ECO:0000256" key="7">
    <source>
        <dbReference type="PIRSR" id="PIRSR630616-2"/>
    </source>
</evidence>
<proteinExistence type="predicted"/>
<feature type="cross-link" description="Glycyl lysine isopeptide (Lys-Gly) (interchain with G-Cter in SUMO2)" evidence="8">
    <location>
        <position position="26"/>
    </location>
</feature>
<feature type="binding site" evidence="7">
    <location>
        <position position="44"/>
    </location>
    <ligand>
        <name>ATP</name>
        <dbReference type="ChEBI" id="CHEBI:30616"/>
    </ligand>
</feature>
<dbReference type="Proteomes" id="UP000277580">
    <property type="component" value="Unassembled WGS sequence"/>
</dbReference>
<dbReference type="Gene3D" id="1.10.510.10">
    <property type="entry name" value="Transferase(Phosphotransferase) domain 1"/>
    <property type="match status" value="1"/>
</dbReference>
<name>A0A3N4KB24_9PEZI</name>
<organism evidence="10 11">
    <name type="scientific">Morchella conica CCBAS932</name>
    <dbReference type="NCBI Taxonomy" id="1392247"/>
    <lineage>
        <taxon>Eukaryota</taxon>
        <taxon>Fungi</taxon>
        <taxon>Dikarya</taxon>
        <taxon>Ascomycota</taxon>
        <taxon>Pezizomycotina</taxon>
        <taxon>Pezizomycetes</taxon>
        <taxon>Pezizales</taxon>
        <taxon>Morchellaceae</taxon>
        <taxon>Morchella</taxon>
    </lineage>
</organism>
<feature type="non-terminal residue" evidence="10">
    <location>
        <position position="1"/>
    </location>
</feature>
<evidence type="ECO:0000256" key="5">
    <source>
        <dbReference type="ARBA" id="ARBA00022840"/>
    </source>
</evidence>
<evidence type="ECO:0000256" key="4">
    <source>
        <dbReference type="ARBA" id="ARBA00022777"/>
    </source>
</evidence>
<protein>
    <submittedName>
        <fullName evidence="10">Kinase-like protein</fullName>
    </submittedName>
</protein>
<keyword evidence="3 7" id="KW-0547">Nucleotide-binding</keyword>
<dbReference type="AlphaFoldDB" id="A0A3N4KB24"/>
<reference evidence="10 11" key="1">
    <citation type="journal article" date="2018" name="Nat. Ecol. Evol.">
        <title>Pezizomycetes genomes reveal the molecular basis of ectomycorrhizal truffle lifestyle.</title>
        <authorList>
            <person name="Murat C."/>
            <person name="Payen T."/>
            <person name="Noel B."/>
            <person name="Kuo A."/>
            <person name="Morin E."/>
            <person name="Chen J."/>
            <person name="Kohler A."/>
            <person name="Krizsan K."/>
            <person name="Balestrini R."/>
            <person name="Da Silva C."/>
            <person name="Montanini B."/>
            <person name="Hainaut M."/>
            <person name="Levati E."/>
            <person name="Barry K.W."/>
            <person name="Belfiori B."/>
            <person name="Cichocki N."/>
            <person name="Clum A."/>
            <person name="Dockter R.B."/>
            <person name="Fauchery L."/>
            <person name="Guy J."/>
            <person name="Iotti M."/>
            <person name="Le Tacon F."/>
            <person name="Lindquist E.A."/>
            <person name="Lipzen A."/>
            <person name="Malagnac F."/>
            <person name="Mello A."/>
            <person name="Molinier V."/>
            <person name="Miyauchi S."/>
            <person name="Poulain J."/>
            <person name="Riccioni C."/>
            <person name="Rubini A."/>
            <person name="Sitrit Y."/>
            <person name="Splivallo R."/>
            <person name="Traeger S."/>
            <person name="Wang M."/>
            <person name="Zifcakova L."/>
            <person name="Wipf D."/>
            <person name="Zambonelli A."/>
            <person name="Paolocci F."/>
            <person name="Nowrousian M."/>
            <person name="Ottonello S."/>
            <person name="Baldrian P."/>
            <person name="Spatafora J.W."/>
            <person name="Henrissat B."/>
            <person name="Nagy L.G."/>
            <person name="Aury J.M."/>
            <person name="Wincker P."/>
            <person name="Grigoriev I.V."/>
            <person name="Bonfante P."/>
            <person name="Martin F.M."/>
        </authorList>
    </citation>
    <scope>NUCLEOTIDE SEQUENCE [LARGE SCALE GENOMIC DNA]</scope>
    <source>
        <strain evidence="10 11">CCBAS932</strain>
    </source>
</reference>
<evidence type="ECO:0000256" key="3">
    <source>
        <dbReference type="ARBA" id="ARBA00022741"/>
    </source>
</evidence>
<evidence type="ECO:0000256" key="6">
    <source>
        <dbReference type="PIRSR" id="PIRSR630616-1"/>
    </source>
</evidence>